<name>A0A6A4T0K2_SCOMX</name>
<dbReference type="AlphaFoldDB" id="A0A6A4T0K2"/>
<evidence type="ECO:0000313" key="3">
    <source>
        <dbReference type="Proteomes" id="UP000438429"/>
    </source>
</evidence>
<feature type="compositionally biased region" description="Low complexity" evidence="1">
    <location>
        <begin position="120"/>
        <end position="132"/>
    </location>
</feature>
<evidence type="ECO:0000256" key="1">
    <source>
        <dbReference type="SAM" id="MobiDB-lite"/>
    </source>
</evidence>
<evidence type="ECO:0000313" key="2">
    <source>
        <dbReference type="EMBL" id="KAF0037828.1"/>
    </source>
</evidence>
<accession>A0A6A4T0K2</accession>
<protein>
    <submittedName>
        <fullName evidence="2">Uncharacterized protein</fullName>
    </submittedName>
</protein>
<dbReference type="Proteomes" id="UP000438429">
    <property type="component" value="Unassembled WGS sequence"/>
</dbReference>
<reference evidence="2 3" key="1">
    <citation type="submission" date="2019-06" db="EMBL/GenBank/DDBJ databases">
        <title>Draft genomes of female and male turbot (Scophthalmus maximus).</title>
        <authorList>
            <person name="Xu H."/>
            <person name="Xu X.-W."/>
            <person name="Shao C."/>
            <person name="Chen S."/>
        </authorList>
    </citation>
    <scope>NUCLEOTIDE SEQUENCE [LARGE SCALE GENOMIC DNA]</scope>
    <source>
        <strain evidence="2">Ysfricsl-2016a</strain>
        <tissue evidence="2">Blood</tissue>
    </source>
</reference>
<organism evidence="2 3">
    <name type="scientific">Scophthalmus maximus</name>
    <name type="common">Turbot</name>
    <name type="synonym">Psetta maxima</name>
    <dbReference type="NCBI Taxonomy" id="52904"/>
    <lineage>
        <taxon>Eukaryota</taxon>
        <taxon>Metazoa</taxon>
        <taxon>Chordata</taxon>
        <taxon>Craniata</taxon>
        <taxon>Vertebrata</taxon>
        <taxon>Euteleostomi</taxon>
        <taxon>Actinopterygii</taxon>
        <taxon>Neopterygii</taxon>
        <taxon>Teleostei</taxon>
        <taxon>Neoteleostei</taxon>
        <taxon>Acanthomorphata</taxon>
        <taxon>Carangaria</taxon>
        <taxon>Pleuronectiformes</taxon>
        <taxon>Pleuronectoidei</taxon>
        <taxon>Scophthalmidae</taxon>
        <taxon>Scophthalmus</taxon>
    </lineage>
</organism>
<proteinExistence type="predicted"/>
<sequence>MFCLFHAAKAEITCRSCQPGHKWRAQELLLKFDRSESSAGSTGEVSGRGDGAWGARAASGESRRLRCAAAGSSECAPDRADYAEPRLKRNTRDLRANGGIDESGYAKIKVSYANVGGQQRASDGASPPAAAAARRKARTGRNSAGDGRVGSPGAAPSRDPGEGSSSAAARRVARSEMRWSREERRAGGPRQEEPKLNSSTFALTGDSSHNQAMVHWSGQNSSWSGIISSQTPEHYIFPPRLVTLQLQRHLRRGVIDTRMRTMAIKVIGVWEREQRRALLSEWWSAAQRLSCKAVRARRSDLVPAFARVRGANAI</sequence>
<feature type="compositionally biased region" description="Basic and acidic residues" evidence="1">
    <location>
        <begin position="173"/>
        <end position="195"/>
    </location>
</feature>
<gene>
    <name evidence="2" type="ORF">F2P81_010702</name>
</gene>
<comment type="caution">
    <text evidence="2">The sequence shown here is derived from an EMBL/GenBank/DDBJ whole genome shotgun (WGS) entry which is preliminary data.</text>
</comment>
<dbReference type="EMBL" id="VEVO01000009">
    <property type="protein sequence ID" value="KAF0037828.1"/>
    <property type="molecule type" value="Genomic_DNA"/>
</dbReference>
<feature type="region of interest" description="Disordered" evidence="1">
    <location>
        <begin position="118"/>
        <end position="197"/>
    </location>
</feature>